<dbReference type="PANTHER" id="PTHR47691:SF3">
    <property type="entry name" value="HTH-TYPE TRANSCRIPTIONAL REGULATOR RV0890C-RELATED"/>
    <property type="match status" value="1"/>
</dbReference>
<dbReference type="Gene3D" id="3.40.50.300">
    <property type="entry name" value="P-loop containing nucleotide triphosphate hydrolases"/>
    <property type="match status" value="1"/>
</dbReference>
<evidence type="ECO:0000313" key="1">
    <source>
        <dbReference type="EMBL" id="MEU7070807.1"/>
    </source>
</evidence>
<evidence type="ECO:0000313" key="2">
    <source>
        <dbReference type="Proteomes" id="UP001551329"/>
    </source>
</evidence>
<sequence length="632" mass="67113">MSEGVSASGERAVAAGGDIGWVHTGDRVTVLPPGALGPVVCPAGLVNVPRKAAHFVGRGEEGGLLDREGGTVVICGLGGVGKSSLAARWAVRQAAHRNPVWWITAESRADMDAGLAALAVAMQPALVDVLPQEALRERALQWLSAHDGWLLVLDNVTDPADVEGLLARSGGRGRIVVTSRTTDAWYGIGRVLTLPVLPAADAVELFTRVATHAGPRDTTGADVLCAALGGLPLAVEIAAAYCGRTATPPLAYLMELDRSGWPGNAEDAVARTLRVTLDRLAASDPYAGAVLRLLAWFAPDRIPTLLLPPDPDVRRALGELAAHSMVTLHEDGSVSVHRLVQAVARRPDPEDPHREPGLIARARLVAETALSRAVPLDTEDPAHWETWRGLMPHVEAYLRCADPGQDGKQLLPALVAAGAYLSFNGLPEAAVRVHERAAISAERLLGRDDPFTLAMRGAVAESLASTGRPEEAVERSAELVRRLTEVLGADHRDTLLMRVSLAQSQLRAGRTEEAITLTAGVLPDLVRVLGVRCRETLVAFAELAGMYQAAHRIREAVGVCVYALGELRTLLGEEHLETLNARINLAGLYASAGAVDRARADYEELLPVCVRVLGEHHPHTALVADALAELPV</sequence>
<name>A0ABV3C7P6_9ACTN</name>
<dbReference type="SUPFAM" id="SSF48452">
    <property type="entry name" value="TPR-like"/>
    <property type="match status" value="2"/>
</dbReference>
<dbReference type="Gene3D" id="1.25.40.10">
    <property type="entry name" value="Tetratricopeptide repeat domain"/>
    <property type="match status" value="1"/>
</dbReference>
<reference evidence="1 2" key="1">
    <citation type="submission" date="2024-06" db="EMBL/GenBank/DDBJ databases">
        <title>The Natural Products Discovery Center: Release of the First 8490 Sequenced Strains for Exploring Actinobacteria Biosynthetic Diversity.</title>
        <authorList>
            <person name="Kalkreuter E."/>
            <person name="Kautsar S.A."/>
            <person name="Yang D."/>
            <person name="Bader C.D."/>
            <person name="Teijaro C.N."/>
            <person name="Fluegel L."/>
            <person name="Davis C.M."/>
            <person name="Simpson J.R."/>
            <person name="Lauterbach L."/>
            <person name="Steele A.D."/>
            <person name="Gui C."/>
            <person name="Meng S."/>
            <person name="Li G."/>
            <person name="Viehrig K."/>
            <person name="Ye F."/>
            <person name="Su P."/>
            <person name="Kiefer A.F."/>
            <person name="Nichols A."/>
            <person name="Cepeda A.J."/>
            <person name="Yan W."/>
            <person name="Fan B."/>
            <person name="Jiang Y."/>
            <person name="Adhikari A."/>
            <person name="Zheng C.-J."/>
            <person name="Schuster L."/>
            <person name="Cowan T.M."/>
            <person name="Smanski M.J."/>
            <person name="Chevrette M.G."/>
            <person name="De Carvalho L.P.S."/>
            <person name="Shen B."/>
        </authorList>
    </citation>
    <scope>NUCLEOTIDE SEQUENCE [LARGE SCALE GENOMIC DNA]</scope>
    <source>
        <strain evidence="1 2">NPDC045974</strain>
    </source>
</reference>
<protein>
    <submittedName>
        <fullName evidence="1">Tetratricopeptide repeat protein</fullName>
    </submittedName>
</protein>
<dbReference type="PRINTS" id="PR00364">
    <property type="entry name" value="DISEASERSIST"/>
</dbReference>
<dbReference type="InterPro" id="IPR027417">
    <property type="entry name" value="P-loop_NTPase"/>
</dbReference>
<dbReference type="RefSeq" id="WP_358471583.1">
    <property type="nucleotide sequence ID" value="NZ_JBEZAE010000005.1"/>
</dbReference>
<dbReference type="SUPFAM" id="SSF52540">
    <property type="entry name" value="P-loop containing nucleoside triphosphate hydrolases"/>
    <property type="match status" value="1"/>
</dbReference>
<dbReference type="InterPro" id="IPR011990">
    <property type="entry name" value="TPR-like_helical_dom_sf"/>
</dbReference>
<dbReference type="Proteomes" id="UP001551329">
    <property type="component" value="Unassembled WGS sequence"/>
</dbReference>
<dbReference type="Pfam" id="PF13424">
    <property type="entry name" value="TPR_12"/>
    <property type="match status" value="1"/>
</dbReference>
<dbReference type="EMBL" id="JBEZAE010000005">
    <property type="protein sequence ID" value="MEU7070807.1"/>
    <property type="molecule type" value="Genomic_DNA"/>
</dbReference>
<gene>
    <name evidence="1" type="ORF">AB0A88_11765</name>
</gene>
<dbReference type="PANTHER" id="PTHR47691">
    <property type="entry name" value="REGULATOR-RELATED"/>
    <property type="match status" value="1"/>
</dbReference>
<proteinExistence type="predicted"/>
<organism evidence="1 2">
    <name type="scientific">Streptomyces narbonensis</name>
    <dbReference type="NCBI Taxonomy" id="67333"/>
    <lineage>
        <taxon>Bacteria</taxon>
        <taxon>Bacillati</taxon>
        <taxon>Actinomycetota</taxon>
        <taxon>Actinomycetes</taxon>
        <taxon>Kitasatosporales</taxon>
        <taxon>Streptomycetaceae</taxon>
        <taxon>Streptomyces</taxon>
    </lineage>
</organism>
<keyword evidence="2" id="KW-1185">Reference proteome</keyword>
<accession>A0ABV3C7P6</accession>
<comment type="caution">
    <text evidence="1">The sequence shown here is derived from an EMBL/GenBank/DDBJ whole genome shotgun (WGS) entry which is preliminary data.</text>
</comment>
<dbReference type="Pfam" id="PF13374">
    <property type="entry name" value="TPR_10"/>
    <property type="match status" value="1"/>
</dbReference>